<keyword evidence="6" id="KW-0742">SOS response</keyword>
<keyword evidence="3" id="KW-0228">DNA excision</keyword>
<dbReference type="AlphaFoldDB" id="A0A410G1C6"/>
<dbReference type="RefSeq" id="WP_128249468.1">
    <property type="nucleotide sequence ID" value="NZ_CP034951.1"/>
</dbReference>
<dbReference type="InterPro" id="IPR000305">
    <property type="entry name" value="GIY-YIG_endonuc"/>
</dbReference>
<evidence type="ECO:0000259" key="7">
    <source>
        <dbReference type="PROSITE" id="PS50164"/>
    </source>
</evidence>
<dbReference type="KEGG" id="aev:EI546_04740"/>
<evidence type="ECO:0000256" key="5">
    <source>
        <dbReference type="ARBA" id="ARBA00023204"/>
    </source>
</evidence>
<dbReference type="SMART" id="SM00465">
    <property type="entry name" value="GIYc"/>
    <property type="match status" value="1"/>
</dbReference>
<dbReference type="InterPro" id="IPR035901">
    <property type="entry name" value="GIY-YIG_endonuc_sf"/>
</dbReference>
<keyword evidence="5" id="KW-0234">DNA repair</keyword>
<accession>A0A410G1C6</accession>
<dbReference type="InterPro" id="IPR047296">
    <property type="entry name" value="GIY-YIG_UvrC_Cho"/>
</dbReference>
<dbReference type="GO" id="GO:0006289">
    <property type="term" value="P:nucleotide-excision repair"/>
    <property type="evidence" value="ECO:0007669"/>
    <property type="project" value="InterPro"/>
</dbReference>
<dbReference type="SUPFAM" id="SSF82771">
    <property type="entry name" value="GIY-YIG endonuclease"/>
    <property type="match status" value="1"/>
</dbReference>
<dbReference type="PROSITE" id="PS50164">
    <property type="entry name" value="GIY_YIG"/>
    <property type="match status" value="1"/>
</dbReference>
<dbReference type="CDD" id="cd10434">
    <property type="entry name" value="GIY-YIG_UvrC_Cho"/>
    <property type="match status" value="1"/>
</dbReference>
<proteinExistence type="predicted"/>
<reference evidence="8 9" key="1">
    <citation type="submission" date="2019-01" db="EMBL/GenBank/DDBJ databases">
        <title>Complete genome sequencing of Aequorivita sp. H23M31.</title>
        <authorList>
            <person name="Bae J.-W."/>
        </authorList>
    </citation>
    <scope>NUCLEOTIDE SEQUENCE [LARGE SCALE GENOMIC DNA]</scope>
    <source>
        <strain evidence="8 9">H23M31</strain>
    </source>
</reference>
<dbReference type="FunFam" id="3.40.1440.10:FF:000001">
    <property type="entry name" value="UvrABC system protein C"/>
    <property type="match status" value="1"/>
</dbReference>
<dbReference type="GO" id="GO:0009432">
    <property type="term" value="P:SOS response"/>
    <property type="evidence" value="ECO:0007669"/>
    <property type="project" value="UniProtKB-KW"/>
</dbReference>
<protein>
    <recommendedName>
        <fullName evidence="7">GIY-YIG domain-containing protein</fullName>
    </recommendedName>
</protein>
<gene>
    <name evidence="8" type="ORF">EI546_04740</name>
</gene>
<evidence type="ECO:0000313" key="9">
    <source>
        <dbReference type="Proteomes" id="UP000285517"/>
    </source>
</evidence>
<dbReference type="OrthoDB" id="9804933at2"/>
<dbReference type="Pfam" id="PF01541">
    <property type="entry name" value="GIY-YIG"/>
    <property type="match status" value="1"/>
</dbReference>
<evidence type="ECO:0000256" key="6">
    <source>
        <dbReference type="ARBA" id="ARBA00023236"/>
    </source>
</evidence>
<dbReference type="InterPro" id="IPR036876">
    <property type="entry name" value="UVR_dom_sf"/>
</dbReference>
<dbReference type="Gene3D" id="3.40.1440.10">
    <property type="entry name" value="GIY-YIG endonuclease"/>
    <property type="match status" value="1"/>
</dbReference>
<organism evidence="8 9">
    <name type="scientific">Aequorivita ciconiae</name>
    <dbReference type="NCBI Taxonomy" id="2494375"/>
    <lineage>
        <taxon>Bacteria</taxon>
        <taxon>Pseudomonadati</taxon>
        <taxon>Bacteroidota</taxon>
        <taxon>Flavobacteriia</taxon>
        <taxon>Flavobacteriales</taxon>
        <taxon>Flavobacteriaceae</taxon>
        <taxon>Aequorivita</taxon>
    </lineage>
</organism>
<dbReference type="EMBL" id="CP034951">
    <property type="protein sequence ID" value="QAA81076.1"/>
    <property type="molecule type" value="Genomic_DNA"/>
</dbReference>
<evidence type="ECO:0000256" key="1">
    <source>
        <dbReference type="ARBA" id="ARBA00022490"/>
    </source>
</evidence>
<evidence type="ECO:0000256" key="2">
    <source>
        <dbReference type="ARBA" id="ARBA00022763"/>
    </source>
</evidence>
<evidence type="ECO:0000256" key="3">
    <source>
        <dbReference type="ARBA" id="ARBA00022769"/>
    </source>
</evidence>
<dbReference type="SUPFAM" id="SSF46600">
    <property type="entry name" value="C-terminal UvrC-binding domain of UvrB"/>
    <property type="match status" value="1"/>
</dbReference>
<feature type="domain" description="GIY-YIG" evidence="7">
    <location>
        <begin position="16"/>
        <end position="94"/>
    </location>
</feature>
<dbReference type="InterPro" id="IPR050066">
    <property type="entry name" value="UvrABC_protein_C"/>
</dbReference>
<keyword evidence="2" id="KW-0227">DNA damage</keyword>
<dbReference type="PANTHER" id="PTHR30562">
    <property type="entry name" value="UVRC/OXIDOREDUCTASE"/>
    <property type="match status" value="1"/>
</dbReference>
<dbReference type="GO" id="GO:0009380">
    <property type="term" value="C:excinuclease repair complex"/>
    <property type="evidence" value="ECO:0007669"/>
    <property type="project" value="TreeGrafter"/>
</dbReference>
<name>A0A410G1C6_9FLAO</name>
<keyword evidence="4" id="KW-0267">Excision nuclease</keyword>
<dbReference type="Proteomes" id="UP000285517">
    <property type="component" value="Chromosome"/>
</dbReference>
<dbReference type="GO" id="GO:0004518">
    <property type="term" value="F:nuclease activity"/>
    <property type="evidence" value="ECO:0007669"/>
    <property type="project" value="UniProtKB-KW"/>
</dbReference>
<dbReference type="Pfam" id="PF22920">
    <property type="entry name" value="UvrC_RNaseH"/>
    <property type="match status" value="1"/>
</dbReference>
<evidence type="ECO:0000256" key="4">
    <source>
        <dbReference type="ARBA" id="ARBA00022881"/>
    </source>
</evidence>
<sequence length="318" mass="37728">MMTKDEIKQMLKHVPHFPGVYRYFNKDGEMIYVGKAKNLRKRVTSYFSKEPESRKVRHMVESIQRLEFTIVDTERDALLLENSLIKHNQPKYNINLKDDKTYPFIVIKNEPFPRIFLTRNVIKDGSEYFGPYTSVRKIRGLLELVRTLIPIRTNNHNLFLRIMEDGRLRVNPEYYLKGISGPKEEYLTEADYNRGLEQVREIFKGRLGLVINMLQNRIKECVSKLEFEKADILRQQLDFIMEYQNNSIVFNTKVKDLDVFTIHLKEDQAYVNYLQVRKGDIVFTKTISIKSEVDKTLEEMLLSSIVQIQEKFKRTLSR</sequence>
<keyword evidence="9" id="KW-1185">Reference proteome</keyword>
<evidence type="ECO:0000313" key="8">
    <source>
        <dbReference type="EMBL" id="QAA81076.1"/>
    </source>
</evidence>
<keyword evidence="1" id="KW-0963">Cytoplasm</keyword>
<dbReference type="PANTHER" id="PTHR30562:SF1">
    <property type="entry name" value="UVRABC SYSTEM PROTEIN C"/>
    <property type="match status" value="1"/>
</dbReference>